<protein>
    <recommendedName>
        <fullName evidence="5">GH16 domain-containing protein</fullName>
    </recommendedName>
</protein>
<dbReference type="Pfam" id="PF00722">
    <property type="entry name" value="Glyco_hydro_16"/>
    <property type="match status" value="1"/>
</dbReference>
<organism evidence="6 7">
    <name type="scientific">Thioclava sediminum</name>
    <dbReference type="NCBI Taxonomy" id="1915319"/>
    <lineage>
        <taxon>Bacteria</taxon>
        <taxon>Pseudomonadati</taxon>
        <taxon>Pseudomonadota</taxon>
        <taxon>Alphaproteobacteria</taxon>
        <taxon>Rhodobacterales</taxon>
        <taxon>Paracoccaceae</taxon>
        <taxon>Thioclava</taxon>
    </lineage>
</organism>
<comment type="similarity">
    <text evidence="1">Belongs to the glycosyl hydrolase 16 family.</text>
</comment>
<evidence type="ECO:0000256" key="1">
    <source>
        <dbReference type="ARBA" id="ARBA00006865"/>
    </source>
</evidence>
<evidence type="ECO:0000313" key="6">
    <source>
        <dbReference type="EMBL" id="OOY24158.1"/>
    </source>
</evidence>
<keyword evidence="7" id="KW-1185">Reference proteome</keyword>
<proteinExistence type="inferred from homology"/>
<dbReference type="Gene3D" id="2.60.120.200">
    <property type="match status" value="1"/>
</dbReference>
<evidence type="ECO:0000259" key="5">
    <source>
        <dbReference type="PROSITE" id="PS51762"/>
    </source>
</evidence>
<dbReference type="EMBL" id="MPZV01000002">
    <property type="protein sequence ID" value="OOY24158.1"/>
    <property type="molecule type" value="Genomic_DNA"/>
</dbReference>
<dbReference type="InterPro" id="IPR000757">
    <property type="entry name" value="Beta-glucanase-like"/>
</dbReference>
<evidence type="ECO:0000256" key="3">
    <source>
        <dbReference type="ARBA" id="ARBA00023295"/>
    </source>
</evidence>
<name>A0ABX3MWY1_9RHOB</name>
<dbReference type="InterPro" id="IPR013320">
    <property type="entry name" value="ConA-like_dom_sf"/>
</dbReference>
<dbReference type="PANTHER" id="PTHR38121">
    <property type="entry name" value="GH16 DOMAIN-CONTAINING PROTEIN"/>
    <property type="match status" value="1"/>
</dbReference>
<dbReference type="InterPro" id="IPR008264">
    <property type="entry name" value="Beta_glucanase"/>
</dbReference>
<dbReference type="PRINTS" id="PR00737">
    <property type="entry name" value="GLHYDRLASE16"/>
</dbReference>
<dbReference type="PANTHER" id="PTHR38121:SF2">
    <property type="entry name" value="ACYLTRANSFERASE 3 DOMAIN-CONTAINING PROTEIN"/>
    <property type="match status" value="1"/>
</dbReference>
<keyword evidence="3" id="KW-0326">Glycosidase</keyword>
<reference evidence="6 7" key="1">
    <citation type="submission" date="2016-11" db="EMBL/GenBank/DDBJ databases">
        <title>A multilocus sequence analysis scheme for characterization of bacteria in the genus Thioclava.</title>
        <authorList>
            <person name="Liu Y."/>
            <person name="Shao Z."/>
        </authorList>
    </citation>
    <scope>NUCLEOTIDE SEQUENCE [LARGE SCALE GENOMIC DNA]</scope>
    <source>
        <strain evidence="6 7">TAW-CT134</strain>
    </source>
</reference>
<dbReference type="PROSITE" id="PS51762">
    <property type="entry name" value="GH16_2"/>
    <property type="match status" value="1"/>
</dbReference>
<keyword evidence="2" id="KW-0378">Hydrolase</keyword>
<gene>
    <name evidence="6" type="ORF">BMI91_08820</name>
</gene>
<feature type="domain" description="GH16" evidence="5">
    <location>
        <begin position="18"/>
        <end position="244"/>
    </location>
</feature>
<comment type="caution">
    <text evidence="6">The sequence shown here is derived from an EMBL/GenBank/DDBJ whole genome shotgun (WGS) entry which is preliminary data.</text>
</comment>
<evidence type="ECO:0000256" key="4">
    <source>
        <dbReference type="SAM" id="SignalP"/>
    </source>
</evidence>
<feature type="chain" id="PRO_5045854680" description="GH16 domain-containing protein" evidence="4">
    <location>
        <begin position="24"/>
        <end position="256"/>
    </location>
</feature>
<keyword evidence="4" id="KW-0732">Signal</keyword>
<feature type="signal peptide" evidence="4">
    <location>
        <begin position="1"/>
        <end position="23"/>
    </location>
</feature>
<sequence length="256" mass="28752">MSILRILSCLVALAILAPSLARAEKPLGGAFFDSFDSFNKKRWYISDGWTNGDHQSCTWARRALKLEKSKLVMFFLPEAGPDKTNLCAEIQTRARYSYGTYEVRLNTPKNSGLNASFFTYIGPVHGMPHDEIDIEILTKDPSKVSLNRYLSGKPMGGGEFPLPKPTTEGFQTLAFRWEPGAITWYADGKEILKVTSGVPSAAQKIYLSFWSTQTLSEWMGRYKKPPGPLRYTIDWVGYTPLGETCQFPESILCKEP</sequence>
<evidence type="ECO:0000313" key="7">
    <source>
        <dbReference type="Proteomes" id="UP000190787"/>
    </source>
</evidence>
<evidence type="ECO:0000256" key="2">
    <source>
        <dbReference type="ARBA" id="ARBA00022801"/>
    </source>
</evidence>
<accession>A0ABX3MWY1</accession>
<dbReference type="SUPFAM" id="SSF49899">
    <property type="entry name" value="Concanavalin A-like lectins/glucanases"/>
    <property type="match status" value="1"/>
</dbReference>
<dbReference type="Proteomes" id="UP000190787">
    <property type="component" value="Unassembled WGS sequence"/>
</dbReference>